<keyword evidence="3" id="KW-1185">Reference proteome</keyword>
<dbReference type="EMBL" id="JBAWSX010000020">
    <property type="protein sequence ID" value="MEI4804006.1"/>
    <property type="molecule type" value="Genomic_DNA"/>
</dbReference>
<organism evidence="2 3">
    <name type="scientific">Bacillus bruguierae</name>
    <dbReference type="NCBI Taxonomy" id="3127667"/>
    <lineage>
        <taxon>Bacteria</taxon>
        <taxon>Bacillati</taxon>
        <taxon>Bacillota</taxon>
        <taxon>Bacilli</taxon>
        <taxon>Bacillales</taxon>
        <taxon>Bacillaceae</taxon>
        <taxon>Bacillus</taxon>
    </lineage>
</organism>
<dbReference type="RefSeq" id="WP_336474286.1">
    <property type="nucleotide sequence ID" value="NZ_JBAWSX010000020.1"/>
</dbReference>
<keyword evidence="1" id="KW-0732">Signal</keyword>
<protein>
    <recommendedName>
        <fullName evidence="4">DUF5065 domain-containing protein</fullName>
    </recommendedName>
</protein>
<evidence type="ECO:0000313" key="3">
    <source>
        <dbReference type="Proteomes" id="UP001372526"/>
    </source>
</evidence>
<gene>
    <name evidence="2" type="ORF">WAZ07_22865</name>
</gene>
<name>A0ABU8FPZ2_9BACI</name>
<accession>A0ABU8FPZ2</accession>
<proteinExistence type="predicted"/>
<evidence type="ECO:0008006" key="4">
    <source>
        <dbReference type="Google" id="ProtNLM"/>
    </source>
</evidence>
<dbReference type="Proteomes" id="UP001372526">
    <property type="component" value="Unassembled WGS sequence"/>
</dbReference>
<reference evidence="2 3" key="1">
    <citation type="submission" date="2024-01" db="EMBL/GenBank/DDBJ databases">
        <title>Seven novel Bacillus-like species.</title>
        <authorList>
            <person name="Liu G."/>
        </authorList>
    </citation>
    <scope>NUCLEOTIDE SEQUENCE [LARGE SCALE GENOMIC DNA]</scope>
    <source>
        <strain evidence="2 3">FJAT-51639</strain>
    </source>
</reference>
<comment type="caution">
    <text evidence="2">The sequence shown here is derived from an EMBL/GenBank/DDBJ whole genome shotgun (WGS) entry which is preliminary data.</text>
</comment>
<evidence type="ECO:0000313" key="2">
    <source>
        <dbReference type="EMBL" id="MEI4804006.1"/>
    </source>
</evidence>
<sequence length="172" mass="18849">MFKKIMVTSALLSGVLGVSTIAPSESKAETNSSVNQQYISEGTEFPNGINSPFAPNSFEQNNLMQENLAAAFKWQYNANYKFSTSIQVKKTVPASDNGYIGVAFQNNKPFKFNVVVKSLSSGKTITHTVQGQPTSGNQHVTNFFGPMKAGNYVVTLVNTDKSWHEGNVWLGW</sequence>
<feature type="signal peptide" evidence="1">
    <location>
        <begin position="1"/>
        <end position="24"/>
    </location>
</feature>
<evidence type="ECO:0000256" key="1">
    <source>
        <dbReference type="SAM" id="SignalP"/>
    </source>
</evidence>
<feature type="chain" id="PRO_5047221007" description="DUF5065 domain-containing protein" evidence="1">
    <location>
        <begin position="25"/>
        <end position="172"/>
    </location>
</feature>